<dbReference type="EMBL" id="NQVE01000159">
    <property type="protein sequence ID" value="RAL43262.1"/>
    <property type="molecule type" value="Genomic_DNA"/>
</dbReference>
<organism evidence="2 3">
    <name type="scientific">Cuscuta australis</name>
    <dbReference type="NCBI Taxonomy" id="267555"/>
    <lineage>
        <taxon>Eukaryota</taxon>
        <taxon>Viridiplantae</taxon>
        <taxon>Streptophyta</taxon>
        <taxon>Embryophyta</taxon>
        <taxon>Tracheophyta</taxon>
        <taxon>Spermatophyta</taxon>
        <taxon>Magnoliopsida</taxon>
        <taxon>eudicotyledons</taxon>
        <taxon>Gunneridae</taxon>
        <taxon>Pentapetalae</taxon>
        <taxon>asterids</taxon>
        <taxon>lamiids</taxon>
        <taxon>Solanales</taxon>
        <taxon>Convolvulaceae</taxon>
        <taxon>Cuscuteae</taxon>
        <taxon>Cuscuta</taxon>
        <taxon>Cuscuta subgen. Grammica</taxon>
        <taxon>Cuscuta sect. Cleistogrammica</taxon>
    </lineage>
</organism>
<evidence type="ECO:0000256" key="1">
    <source>
        <dbReference type="SAM" id="MobiDB-lite"/>
    </source>
</evidence>
<protein>
    <submittedName>
        <fullName evidence="2">Uncharacterized protein</fullName>
    </submittedName>
</protein>
<dbReference type="Proteomes" id="UP000249390">
    <property type="component" value="Unassembled WGS sequence"/>
</dbReference>
<keyword evidence="3" id="KW-1185">Reference proteome</keyword>
<dbReference type="AlphaFoldDB" id="A0A328DBL9"/>
<feature type="region of interest" description="Disordered" evidence="1">
    <location>
        <begin position="1"/>
        <end position="58"/>
    </location>
</feature>
<evidence type="ECO:0000313" key="2">
    <source>
        <dbReference type="EMBL" id="RAL43262.1"/>
    </source>
</evidence>
<sequence length="58" mass="6060">MTRSDGGENLAKTMEKEDLRSTEAGAKSSQSPPPPSSNLSPETTSRLSCPLARNAVAV</sequence>
<name>A0A328DBL9_9ASTE</name>
<accession>A0A328DBL9</accession>
<gene>
    <name evidence="2" type="ORF">DM860_015152</name>
</gene>
<proteinExistence type="predicted"/>
<evidence type="ECO:0000313" key="3">
    <source>
        <dbReference type="Proteomes" id="UP000249390"/>
    </source>
</evidence>
<comment type="caution">
    <text evidence="2">The sequence shown here is derived from an EMBL/GenBank/DDBJ whole genome shotgun (WGS) entry which is preliminary data.</text>
</comment>
<reference evidence="2 3" key="1">
    <citation type="submission" date="2018-06" db="EMBL/GenBank/DDBJ databases">
        <title>The Genome of Cuscuta australis (Dodder) Provides Insight into the Evolution of Plant Parasitism.</title>
        <authorList>
            <person name="Liu H."/>
        </authorList>
    </citation>
    <scope>NUCLEOTIDE SEQUENCE [LARGE SCALE GENOMIC DNA]</scope>
    <source>
        <strain evidence="3">cv. Yunnan</strain>
        <tissue evidence="2">Vines</tissue>
    </source>
</reference>